<dbReference type="Proteomes" id="UP000036503">
    <property type="component" value="Unassembled WGS sequence"/>
</dbReference>
<keyword evidence="1" id="KW-1133">Transmembrane helix</keyword>
<name>A0A0J6ZQZ4_9FIRM</name>
<dbReference type="RefSeq" id="WP_048513357.1">
    <property type="nucleotide sequence ID" value="NZ_FUXD01000002.1"/>
</dbReference>
<keyword evidence="1" id="KW-0812">Transmembrane</keyword>
<evidence type="ECO:0000256" key="1">
    <source>
        <dbReference type="SAM" id="Phobius"/>
    </source>
</evidence>
<dbReference type="OrthoDB" id="1625738at2"/>
<protein>
    <recommendedName>
        <fullName evidence="4">Fimbrial assembly protein</fullName>
    </recommendedName>
</protein>
<keyword evidence="1" id="KW-0472">Membrane</keyword>
<gene>
    <name evidence="2" type="ORF">AB840_03020</name>
</gene>
<comment type="caution">
    <text evidence="2">The sequence shown here is derived from an EMBL/GenBank/DDBJ whole genome shotgun (WGS) entry which is preliminary data.</text>
</comment>
<dbReference type="AlphaFoldDB" id="A0A0J6ZQZ4"/>
<dbReference type="InParanoid" id="A0A0J6ZQZ4"/>
<sequence length="177" mass="20562">MNLIPFSYQETENKKRYDRIFVPLVSVLVCMVVGLLITGMLIQQWKEKEYQYYIEQSAPIQQQVIRQNKTEKKMRDMSEAVNEKEKKRIHWPPVLVCLADTKPAGAIVQVLEVQGNHMSVHGYEAIPGAVRQWQEILRRQSDIQSVTANKLQKLADGMTKFQLEVELGYDEKRNDTP</sequence>
<evidence type="ECO:0000313" key="2">
    <source>
        <dbReference type="EMBL" id="KMO87376.1"/>
    </source>
</evidence>
<keyword evidence="3" id="KW-1185">Reference proteome</keyword>
<organism evidence="2 3">
    <name type="scientific">Megasphaera cerevisiae DSM 20462</name>
    <dbReference type="NCBI Taxonomy" id="1122219"/>
    <lineage>
        <taxon>Bacteria</taxon>
        <taxon>Bacillati</taxon>
        <taxon>Bacillota</taxon>
        <taxon>Negativicutes</taxon>
        <taxon>Veillonellales</taxon>
        <taxon>Veillonellaceae</taxon>
        <taxon>Megasphaera</taxon>
    </lineage>
</organism>
<reference evidence="2 3" key="1">
    <citation type="submission" date="2015-06" db="EMBL/GenBank/DDBJ databases">
        <title>Draft genome sequence of beer spoilage bacterium Megasphaera cerevisiae type strain 20462.</title>
        <authorList>
            <person name="Kutumbaka K."/>
            <person name="Pasmowitz J."/>
            <person name="Mategko J."/>
            <person name="Reyes D."/>
            <person name="Friedrich A."/>
            <person name="Han S."/>
            <person name="Martens-Habbena W."/>
            <person name="Neal-McKinney J."/>
            <person name="Janagama H.K."/>
            <person name="Nadala C."/>
            <person name="Samadpour M."/>
        </authorList>
    </citation>
    <scope>NUCLEOTIDE SEQUENCE [LARGE SCALE GENOMIC DNA]</scope>
    <source>
        <strain evidence="2 3">DSM 20462</strain>
    </source>
</reference>
<dbReference type="PATRIC" id="fig|1122219.3.peg.2482"/>
<dbReference type="EMBL" id="LEKT01000006">
    <property type="protein sequence ID" value="KMO87376.1"/>
    <property type="molecule type" value="Genomic_DNA"/>
</dbReference>
<proteinExistence type="predicted"/>
<dbReference type="STRING" id="39029.BSR42_00520"/>
<feature type="transmembrane region" description="Helical" evidence="1">
    <location>
        <begin position="20"/>
        <end position="42"/>
    </location>
</feature>
<evidence type="ECO:0000313" key="3">
    <source>
        <dbReference type="Proteomes" id="UP000036503"/>
    </source>
</evidence>
<accession>A0A0J6ZQZ4</accession>
<evidence type="ECO:0008006" key="4">
    <source>
        <dbReference type="Google" id="ProtNLM"/>
    </source>
</evidence>